<sequence length="509" mass="56036">MKISIKYKVMLPALLSIGLLLCIATVAYLWVGRQVQATELLYDTNYKKSHALNRIANDAYMIRGDVYQLLASIRSNNDQARSRVLGKTLISKLDDAIEKIGQVGADELGADRVSQLKNALSKYRMLLIDAFDMFGNDDNLAGMIVLSADPSFVAFNALLRQELELQNKNMAEQQEKNTQHREQSSYRFILLSGAALCLSLLSAWFLGGRFSAMIIYFSENIRHCAQGDLSHEVIKKSDDEIGAAIESFEYMRLNLIGLIAAIQDQADRVGDLVAQINLSCDETLQQSHHQSQMMNNNFGTLEALSGSISLVGNIGNDAAHKFNEMQQRTLSILNTSGKQLDRSLEIKKIVFLIEKIAEKTNLLALNAAIEAARAGEKGRGFGVVAAEVRRLAEQTAVATLEIGKLIHDDGISADAAEANNEAGKGQLKIEQIIQQINHEADQFKADLNELNLAMDQQIKSVQSVSETMALFLQQTESTQNITTLTAQHAKALKASAEPLINAIGRFSVH</sequence>
<dbReference type="Pfam" id="PF00015">
    <property type="entry name" value="MCPsignal"/>
    <property type="match status" value="1"/>
</dbReference>
<feature type="transmembrane region" description="Helical" evidence="5">
    <location>
        <begin position="12"/>
        <end position="31"/>
    </location>
</feature>
<dbReference type="InterPro" id="IPR004089">
    <property type="entry name" value="MCPsignal_dom"/>
</dbReference>
<protein>
    <submittedName>
        <fullName evidence="8">Methyl-accepting chemotaxis protein</fullName>
    </submittedName>
</protein>
<evidence type="ECO:0000256" key="2">
    <source>
        <dbReference type="ARBA" id="ARBA00029447"/>
    </source>
</evidence>
<dbReference type="InterPro" id="IPR003660">
    <property type="entry name" value="HAMP_dom"/>
</dbReference>
<gene>
    <name evidence="8" type="ORF">ACFQNF_10170</name>
</gene>
<evidence type="ECO:0000256" key="3">
    <source>
        <dbReference type="PROSITE-ProRule" id="PRU00284"/>
    </source>
</evidence>
<evidence type="ECO:0000313" key="8">
    <source>
        <dbReference type="EMBL" id="MFC7420250.1"/>
    </source>
</evidence>
<evidence type="ECO:0000259" key="7">
    <source>
        <dbReference type="PROSITE" id="PS50885"/>
    </source>
</evidence>
<evidence type="ECO:0000259" key="6">
    <source>
        <dbReference type="PROSITE" id="PS50111"/>
    </source>
</evidence>
<comment type="similarity">
    <text evidence="2">Belongs to the methyl-accepting chemotaxis (MCP) protein family.</text>
</comment>
<keyword evidence="9" id="KW-1185">Reference proteome</keyword>
<dbReference type="SUPFAM" id="SSF58104">
    <property type="entry name" value="Methyl-accepting chemotaxis protein (MCP) signaling domain"/>
    <property type="match status" value="1"/>
</dbReference>
<keyword evidence="5" id="KW-0472">Membrane</keyword>
<dbReference type="EMBL" id="JBHTBQ010000015">
    <property type="protein sequence ID" value="MFC7420250.1"/>
    <property type="molecule type" value="Genomic_DNA"/>
</dbReference>
<dbReference type="RefSeq" id="WP_380187883.1">
    <property type="nucleotide sequence ID" value="NZ_JBHTBQ010000015.1"/>
</dbReference>
<dbReference type="Gene3D" id="1.10.287.950">
    <property type="entry name" value="Methyl-accepting chemotaxis protein"/>
    <property type="match status" value="1"/>
</dbReference>
<name>A0ABW2QXI0_9NEIS</name>
<organism evidence="8 9">
    <name type="scientific">Iodobacter arcticus</name>
    <dbReference type="NCBI Taxonomy" id="590593"/>
    <lineage>
        <taxon>Bacteria</taxon>
        <taxon>Pseudomonadati</taxon>
        <taxon>Pseudomonadota</taxon>
        <taxon>Betaproteobacteria</taxon>
        <taxon>Neisseriales</taxon>
        <taxon>Chitinibacteraceae</taxon>
        <taxon>Iodobacter</taxon>
    </lineage>
</organism>
<keyword evidence="5" id="KW-1133">Transmembrane helix</keyword>
<dbReference type="PANTHER" id="PTHR32089">
    <property type="entry name" value="METHYL-ACCEPTING CHEMOTAXIS PROTEIN MCPB"/>
    <property type="match status" value="1"/>
</dbReference>
<dbReference type="PRINTS" id="PR00260">
    <property type="entry name" value="CHEMTRNSDUCR"/>
</dbReference>
<feature type="coiled-coil region" evidence="4">
    <location>
        <begin position="156"/>
        <end position="183"/>
    </location>
</feature>
<proteinExistence type="inferred from homology"/>
<dbReference type="PROSITE" id="PS50885">
    <property type="entry name" value="HAMP"/>
    <property type="match status" value="1"/>
</dbReference>
<comment type="caution">
    <text evidence="8">The sequence shown here is derived from an EMBL/GenBank/DDBJ whole genome shotgun (WGS) entry which is preliminary data.</text>
</comment>
<reference evidence="9" key="1">
    <citation type="journal article" date="2019" name="Int. J. Syst. Evol. Microbiol.">
        <title>The Global Catalogue of Microorganisms (GCM) 10K type strain sequencing project: providing services to taxonomists for standard genome sequencing and annotation.</title>
        <authorList>
            <consortium name="The Broad Institute Genomics Platform"/>
            <consortium name="The Broad Institute Genome Sequencing Center for Infectious Disease"/>
            <person name="Wu L."/>
            <person name="Ma J."/>
        </authorList>
    </citation>
    <scope>NUCLEOTIDE SEQUENCE [LARGE SCALE GENOMIC DNA]</scope>
    <source>
        <strain evidence="9">CCUG 62945</strain>
    </source>
</reference>
<evidence type="ECO:0000256" key="4">
    <source>
        <dbReference type="SAM" id="Coils"/>
    </source>
</evidence>
<dbReference type="SMART" id="SM00283">
    <property type="entry name" value="MA"/>
    <property type="match status" value="1"/>
</dbReference>
<evidence type="ECO:0000256" key="5">
    <source>
        <dbReference type="SAM" id="Phobius"/>
    </source>
</evidence>
<dbReference type="Pfam" id="PF12729">
    <property type="entry name" value="4HB_MCP_1"/>
    <property type="match status" value="1"/>
</dbReference>
<evidence type="ECO:0000313" key="9">
    <source>
        <dbReference type="Proteomes" id="UP001596473"/>
    </source>
</evidence>
<dbReference type="CDD" id="cd06225">
    <property type="entry name" value="HAMP"/>
    <property type="match status" value="1"/>
</dbReference>
<dbReference type="PANTHER" id="PTHR32089:SF112">
    <property type="entry name" value="LYSOZYME-LIKE PROTEIN-RELATED"/>
    <property type="match status" value="1"/>
</dbReference>
<evidence type="ECO:0000256" key="1">
    <source>
        <dbReference type="ARBA" id="ARBA00023224"/>
    </source>
</evidence>
<dbReference type="Proteomes" id="UP001596473">
    <property type="component" value="Unassembled WGS sequence"/>
</dbReference>
<dbReference type="InterPro" id="IPR004090">
    <property type="entry name" value="Chemotax_Me-accpt_rcpt"/>
</dbReference>
<keyword evidence="4" id="KW-0175">Coiled coil</keyword>
<accession>A0ABW2QXI0</accession>
<feature type="transmembrane region" description="Helical" evidence="5">
    <location>
        <begin position="188"/>
        <end position="207"/>
    </location>
</feature>
<feature type="domain" description="Methyl-accepting transducer" evidence="6">
    <location>
        <begin position="265"/>
        <end position="483"/>
    </location>
</feature>
<feature type="domain" description="HAMP" evidence="7">
    <location>
        <begin position="221"/>
        <end position="260"/>
    </location>
</feature>
<keyword evidence="5" id="KW-0812">Transmembrane</keyword>
<dbReference type="PROSITE" id="PS50111">
    <property type="entry name" value="CHEMOTAXIS_TRANSDUC_2"/>
    <property type="match status" value="1"/>
</dbReference>
<dbReference type="InterPro" id="IPR024478">
    <property type="entry name" value="HlyB_4HB_MCP"/>
</dbReference>
<keyword evidence="1 3" id="KW-0807">Transducer</keyword>
<dbReference type="Gene3D" id="6.10.340.10">
    <property type="match status" value="1"/>
</dbReference>